<dbReference type="InterPro" id="IPR036291">
    <property type="entry name" value="NAD(P)-bd_dom_sf"/>
</dbReference>
<keyword evidence="3" id="KW-0560">Oxidoreductase</keyword>
<proteinExistence type="inferred from homology"/>
<sequence length="311" mass="32944">MAPSNPPPRINRVALAGATGNLGRPVLDALLEHFSVVVLSRIGGRSSALKPHPRLTVHEVDFSSAESIARVLVANPVDVVVSCLATLALGAQNPLIDASVTAGVKCFVPAEFGMNSLLPLCGQLPVCEPKVATQAYLKEKTAAYPGFTYMGIANGLFLDWGIQHGFIIDVANHTATLYNGGDVPFSATTLADVAKAVVAVVYKHGQPETANRILYIHSAVTTQNTLIKYATEADGKAWSLTSKDTAEVLQESLDLLHSGIDVMGAMNGFCAVASWTPAYGCDFSKQLDNELLGIPTMDESDVRALVRGLLE</sequence>
<keyword evidence="6" id="KW-1185">Reference proteome</keyword>
<dbReference type="PANTHER" id="PTHR47706:SF1">
    <property type="entry name" value="CIPA-LIKE, PUTATIVE (AFU_ORTHOLOGUE AFUA_1G12460)-RELATED"/>
    <property type="match status" value="1"/>
</dbReference>
<evidence type="ECO:0000313" key="5">
    <source>
        <dbReference type="EMBL" id="CAK7237134.1"/>
    </source>
</evidence>
<evidence type="ECO:0000256" key="1">
    <source>
        <dbReference type="ARBA" id="ARBA00005725"/>
    </source>
</evidence>
<feature type="domain" description="NAD(P)-binding" evidence="4">
    <location>
        <begin position="17"/>
        <end position="201"/>
    </location>
</feature>
<dbReference type="SUPFAM" id="SSF51735">
    <property type="entry name" value="NAD(P)-binding Rossmann-fold domains"/>
    <property type="match status" value="1"/>
</dbReference>
<organism evidence="5 6">
    <name type="scientific">Sporothrix curviconia</name>
    <dbReference type="NCBI Taxonomy" id="1260050"/>
    <lineage>
        <taxon>Eukaryota</taxon>
        <taxon>Fungi</taxon>
        <taxon>Dikarya</taxon>
        <taxon>Ascomycota</taxon>
        <taxon>Pezizomycotina</taxon>
        <taxon>Sordariomycetes</taxon>
        <taxon>Sordariomycetidae</taxon>
        <taxon>Ophiostomatales</taxon>
        <taxon>Ophiostomataceae</taxon>
        <taxon>Sporothrix</taxon>
    </lineage>
</organism>
<comment type="similarity">
    <text evidence="1">Belongs to the NmrA-type oxidoreductase family. Isoflavone reductase subfamily.</text>
</comment>
<evidence type="ECO:0000259" key="4">
    <source>
        <dbReference type="Pfam" id="PF13460"/>
    </source>
</evidence>
<keyword evidence="2" id="KW-0521">NADP</keyword>
<dbReference type="Pfam" id="PF13460">
    <property type="entry name" value="NAD_binding_10"/>
    <property type="match status" value="1"/>
</dbReference>
<dbReference type="InterPro" id="IPR051609">
    <property type="entry name" value="NmrA/Isoflavone_reductase-like"/>
</dbReference>
<dbReference type="EMBL" id="CAWUHB010000137">
    <property type="protein sequence ID" value="CAK7237134.1"/>
    <property type="molecule type" value="Genomic_DNA"/>
</dbReference>
<evidence type="ECO:0000256" key="3">
    <source>
        <dbReference type="ARBA" id="ARBA00023002"/>
    </source>
</evidence>
<name>A0ABP0D159_9PEZI</name>
<dbReference type="InterPro" id="IPR016040">
    <property type="entry name" value="NAD(P)-bd_dom"/>
</dbReference>
<accession>A0ABP0D159</accession>
<dbReference type="Proteomes" id="UP001642405">
    <property type="component" value="Unassembled WGS sequence"/>
</dbReference>
<gene>
    <name evidence="5" type="ORF">SCUCBS95973_009858</name>
</gene>
<comment type="caution">
    <text evidence="5">The sequence shown here is derived from an EMBL/GenBank/DDBJ whole genome shotgun (WGS) entry which is preliminary data.</text>
</comment>
<dbReference type="PANTHER" id="PTHR47706">
    <property type="entry name" value="NMRA-LIKE FAMILY PROTEIN"/>
    <property type="match status" value="1"/>
</dbReference>
<dbReference type="Gene3D" id="3.40.50.720">
    <property type="entry name" value="NAD(P)-binding Rossmann-like Domain"/>
    <property type="match status" value="1"/>
</dbReference>
<protein>
    <recommendedName>
        <fullName evidence="4">NAD(P)-binding domain-containing protein</fullName>
    </recommendedName>
</protein>
<dbReference type="Gene3D" id="3.90.25.10">
    <property type="entry name" value="UDP-galactose 4-epimerase, domain 1"/>
    <property type="match status" value="1"/>
</dbReference>
<evidence type="ECO:0000313" key="6">
    <source>
        <dbReference type="Proteomes" id="UP001642405"/>
    </source>
</evidence>
<reference evidence="5 6" key="1">
    <citation type="submission" date="2024-01" db="EMBL/GenBank/DDBJ databases">
        <authorList>
            <person name="Allen C."/>
            <person name="Tagirdzhanova G."/>
        </authorList>
    </citation>
    <scope>NUCLEOTIDE SEQUENCE [LARGE SCALE GENOMIC DNA]</scope>
</reference>
<evidence type="ECO:0000256" key="2">
    <source>
        <dbReference type="ARBA" id="ARBA00022857"/>
    </source>
</evidence>